<dbReference type="EMBL" id="RIBS01000003">
    <property type="protein sequence ID" value="RNF84502.1"/>
    <property type="molecule type" value="Genomic_DNA"/>
</dbReference>
<feature type="transmembrane region" description="Helical" evidence="6">
    <location>
        <begin position="196"/>
        <end position="218"/>
    </location>
</feature>
<organism evidence="9 10">
    <name type="scientific">Montanilutibacter psychrotolerans</name>
    <dbReference type="NCBI Taxonomy" id="1327343"/>
    <lineage>
        <taxon>Bacteria</taxon>
        <taxon>Pseudomonadati</taxon>
        <taxon>Pseudomonadota</taxon>
        <taxon>Gammaproteobacteria</taxon>
        <taxon>Lysobacterales</taxon>
        <taxon>Lysobacteraceae</taxon>
        <taxon>Montanilutibacter</taxon>
    </lineage>
</organism>
<dbReference type="Proteomes" id="UP000267049">
    <property type="component" value="Unassembled WGS sequence"/>
</dbReference>
<dbReference type="RefSeq" id="WP_123087699.1">
    <property type="nucleotide sequence ID" value="NZ_RIBS01000003.1"/>
</dbReference>
<dbReference type="Pfam" id="PF14237">
    <property type="entry name" value="GYF_2"/>
    <property type="match status" value="1"/>
</dbReference>
<evidence type="ECO:0000256" key="3">
    <source>
        <dbReference type="ARBA" id="ARBA00022692"/>
    </source>
</evidence>
<dbReference type="InterPro" id="IPR035445">
    <property type="entry name" value="GYF-like_dom_sf"/>
</dbReference>
<feature type="transmembrane region" description="Helical" evidence="6">
    <location>
        <begin position="164"/>
        <end position="184"/>
    </location>
</feature>
<evidence type="ECO:0000256" key="5">
    <source>
        <dbReference type="ARBA" id="ARBA00023136"/>
    </source>
</evidence>
<dbReference type="OrthoDB" id="9793824at2"/>
<evidence type="ECO:0000256" key="4">
    <source>
        <dbReference type="ARBA" id="ARBA00022989"/>
    </source>
</evidence>
<evidence type="ECO:0000256" key="6">
    <source>
        <dbReference type="SAM" id="Phobius"/>
    </source>
</evidence>
<gene>
    <name evidence="9" type="ORF">EER27_09065</name>
</gene>
<sequence>MSHWYYSDSTRTRQGPVDAEAMAQLHREGRLAPDTLVWREGLTEWQPWRTLMSEVLGTDVALSPPPAPAAIDGEAGFTPAATPTTAPESGDAIDWGIPASPRPTATVTDALPASWATADSASPYAPPRATLAESSDYQAGGEVVYAGFLKRFAAVVIDGFAITIAYYAVVIILMLVFGMGLGALGSMTPSSDALPAGMVAMFAVIYGVYPIISGLYYVGFESSSMQATLGKMAVGIKVTDGNGQRLRPTHALGRWVSHLLSYLTLYVGYIMAGFTDRKRGLHDMVANTLVVDRWAYTGRPDLQRRELGVVTIVMLVLAGLAILGYGAILAFVVALGAMGSS</sequence>
<comment type="caution">
    <text evidence="9">The sequence shown here is derived from an EMBL/GenBank/DDBJ whole genome shotgun (WGS) entry which is preliminary data.</text>
</comment>
<keyword evidence="2" id="KW-1003">Cell membrane</keyword>
<keyword evidence="10" id="KW-1185">Reference proteome</keyword>
<dbReference type="InterPro" id="IPR025640">
    <property type="entry name" value="GYF_2"/>
</dbReference>
<accession>A0A3M8T1C7</accession>
<evidence type="ECO:0000259" key="7">
    <source>
        <dbReference type="Pfam" id="PF06271"/>
    </source>
</evidence>
<keyword evidence="4 6" id="KW-1133">Transmembrane helix</keyword>
<dbReference type="SUPFAM" id="SSF55277">
    <property type="entry name" value="GYF domain"/>
    <property type="match status" value="1"/>
</dbReference>
<evidence type="ECO:0000259" key="8">
    <source>
        <dbReference type="Pfam" id="PF14237"/>
    </source>
</evidence>
<dbReference type="PANTHER" id="PTHR36115:SF6">
    <property type="entry name" value="PROLINE-RICH ANTIGEN HOMOLOG"/>
    <property type="match status" value="1"/>
</dbReference>
<proteinExistence type="predicted"/>
<feature type="transmembrane region" description="Helical" evidence="6">
    <location>
        <begin position="255"/>
        <end position="274"/>
    </location>
</feature>
<keyword evidence="5 6" id="KW-0472">Membrane</keyword>
<feature type="domain" description="GYF" evidence="8">
    <location>
        <begin position="4"/>
        <end position="50"/>
    </location>
</feature>
<feature type="domain" description="RDD" evidence="7">
    <location>
        <begin position="145"/>
        <end position="287"/>
    </location>
</feature>
<dbReference type="Gene3D" id="3.30.1490.40">
    <property type="match status" value="1"/>
</dbReference>
<name>A0A3M8T1C7_9GAMM</name>
<protein>
    <submittedName>
        <fullName evidence="9">RDD family protein</fullName>
    </submittedName>
</protein>
<dbReference type="InterPro" id="IPR010432">
    <property type="entry name" value="RDD"/>
</dbReference>
<evidence type="ECO:0000313" key="9">
    <source>
        <dbReference type="EMBL" id="RNF84502.1"/>
    </source>
</evidence>
<evidence type="ECO:0000256" key="1">
    <source>
        <dbReference type="ARBA" id="ARBA00004651"/>
    </source>
</evidence>
<feature type="transmembrane region" description="Helical" evidence="6">
    <location>
        <begin position="309"/>
        <end position="338"/>
    </location>
</feature>
<dbReference type="GO" id="GO:0005886">
    <property type="term" value="C:plasma membrane"/>
    <property type="evidence" value="ECO:0007669"/>
    <property type="project" value="UniProtKB-SubCell"/>
</dbReference>
<evidence type="ECO:0000256" key="2">
    <source>
        <dbReference type="ARBA" id="ARBA00022475"/>
    </source>
</evidence>
<evidence type="ECO:0000313" key="10">
    <source>
        <dbReference type="Proteomes" id="UP000267049"/>
    </source>
</evidence>
<dbReference type="PANTHER" id="PTHR36115">
    <property type="entry name" value="PROLINE-RICH ANTIGEN HOMOLOG-RELATED"/>
    <property type="match status" value="1"/>
</dbReference>
<keyword evidence="3 6" id="KW-0812">Transmembrane</keyword>
<dbReference type="Pfam" id="PF06271">
    <property type="entry name" value="RDD"/>
    <property type="match status" value="1"/>
</dbReference>
<dbReference type="InterPro" id="IPR051791">
    <property type="entry name" value="Pra-immunoreactive"/>
</dbReference>
<dbReference type="AlphaFoldDB" id="A0A3M8T1C7"/>
<comment type="subcellular location">
    <subcellularLocation>
        <location evidence="1">Cell membrane</location>
        <topology evidence="1">Multi-pass membrane protein</topology>
    </subcellularLocation>
</comment>
<reference evidence="9 10" key="1">
    <citation type="submission" date="2018-11" db="EMBL/GenBank/DDBJ databases">
        <title>Lysobacter cryohumiis sp. nov., isolated from soil in the Tianshan Mountains, Xinjiang, China.</title>
        <authorList>
            <person name="Luo Y."/>
            <person name="Sheng H."/>
        </authorList>
    </citation>
    <scope>NUCLEOTIDE SEQUENCE [LARGE SCALE GENOMIC DNA]</scope>
    <source>
        <strain evidence="9 10">ZS60</strain>
    </source>
</reference>